<proteinExistence type="predicted"/>
<dbReference type="Pfam" id="PF14358">
    <property type="entry name" value="DUF4405"/>
    <property type="match status" value="1"/>
</dbReference>
<feature type="transmembrane region" description="Helical" evidence="1">
    <location>
        <begin position="95"/>
        <end position="114"/>
    </location>
</feature>
<dbReference type="Proteomes" id="UP000319908">
    <property type="component" value="Unassembled WGS sequence"/>
</dbReference>
<name>A0A5C6C3S4_9BACT</name>
<dbReference type="RefSeq" id="WP_011123288.1">
    <property type="nucleotide sequence ID" value="NZ_SJPU01000001.1"/>
</dbReference>
<evidence type="ECO:0000313" key="3">
    <source>
        <dbReference type="EMBL" id="TWU18261.1"/>
    </source>
</evidence>
<dbReference type="OrthoDB" id="9779183at2"/>
<keyword evidence="1" id="KW-0812">Transmembrane</keyword>
<evidence type="ECO:0000313" key="4">
    <source>
        <dbReference type="Proteomes" id="UP000319908"/>
    </source>
</evidence>
<dbReference type="InterPro" id="IPR025517">
    <property type="entry name" value="DUF4405"/>
</dbReference>
<feature type="domain" description="Flavinylation-associated cytochrome" evidence="2">
    <location>
        <begin position="95"/>
        <end position="155"/>
    </location>
</feature>
<evidence type="ECO:0000259" key="2">
    <source>
        <dbReference type="Pfam" id="PF14358"/>
    </source>
</evidence>
<dbReference type="InterPro" id="IPR016174">
    <property type="entry name" value="Di-haem_cyt_TM"/>
</dbReference>
<evidence type="ECO:0000256" key="1">
    <source>
        <dbReference type="SAM" id="Phobius"/>
    </source>
</evidence>
<dbReference type="GO" id="GO:0022904">
    <property type="term" value="P:respiratory electron transport chain"/>
    <property type="evidence" value="ECO:0007669"/>
    <property type="project" value="InterPro"/>
</dbReference>
<reference evidence="3 4" key="1">
    <citation type="journal article" date="2020" name="Antonie Van Leeuwenhoek">
        <title>Rhodopirellula heiligendammensis sp. nov., Rhodopirellula pilleata sp. nov., and Rhodopirellula solitaria sp. nov. isolated from natural or artificial marine surfaces in Northern Germany and California, USA, and emended description of the genus Rhodopirellula.</title>
        <authorList>
            <person name="Kallscheuer N."/>
            <person name="Wiegand S."/>
            <person name="Jogler M."/>
            <person name="Boedeker C."/>
            <person name="Peeters S.H."/>
            <person name="Rast P."/>
            <person name="Heuer A."/>
            <person name="Jetten M.S.M."/>
            <person name="Rohde M."/>
            <person name="Jogler C."/>
        </authorList>
    </citation>
    <scope>NUCLEOTIDE SEQUENCE [LARGE SCALE GENOMIC DNA]</scope>
    <source>
        <strain evidence="3 4">Poly21</strain>
    </source>
</reference>
<dbReference type="EMBL" id="SJPU01000001">
    <property type="protein sequence ID" value="TWU18261.1"/>
    <property type="molecule type" value="Genomic_DNA"/>
</dbReference>
<keyword evidence="1" id="KW-0472">Membrane</keyword>
<protein>
    <submittedName>
        <fullName evidence="3">Prokaryotic cytochrome b561</fullName>
    </submittedName>
</protein>
<organism evidence="3 4">
    <name type="scientific">Allorhodopirellula heiligendammensis</name>
    <dbReference type="NCBI Taxonomy" id="2714739"/>
    <lineage>
        <taxon>Bacteria</taxon>
        <taxon>Pseudomonadati</taxon>
        <taxon>Planctomycetota</taxon>
        <taxon>Planctomycetia</taxon>
        <taxon>Pirellulales</taxon>
        <taxon>Pirellulaceae</taxon>
        <taxon>Allorhodopirellula</taxon>
    </lineage>
</organism>
<dbReference type="AlphaFoldDB" id="A0A5C6C3S4"/>
<feature type="transmembrane region" description="Helical" evidence="1">
    <location>
        <begin position="134"/>
        <end position="155"/>
    </location>
</feature>
<dbReference type="GO" id="GO:0016020">
    <property type="term" value="C:membrane"/>
    <property type="evidence" value="ECO:0007669"/>
    <property type="project" value="InterPro"/>
</dbReference>
<dbReference type="SUPFAM" id="SSF81342">
    <property type="entry name" value="Transmembrane di-heme cytochromes"/>
    <property type="match status" value="1"/>
</dbReference>
<sequence length="181" mass="20670">MRHKGTSEIYATKQETTQKGKANAARVRVWLDLCMFVGMVLVLAPQATGITVHEWASFLIIIPFFLHLIFAWQWIVNTTRRFFNPTPGHARFNYVLDWMLFFLFVTATFSGVVISEAALPALGIRFTIDPFWSAIHDISANLLMLVIGIHLAMHWKWIATNVKKYVLHRLRQSSAAEGVDP</sequence>
<feature type="transmembrane region" description="Helical" evidence="1">
    <location>
        <begin position="55"/>
        <end position="75"/>
    </location>
</feature>
<feature type="transmembrane region" description="Helical" evidence="1">
    <location>
        <begin position="29"/>
        <end position="49"/>
    </location>
</feature>
<comment type="caution">
    <text evidence="3">The sequence shown here is derived from an EMBL/GenBank/DDBJ whole genome shotgun (WGS) entry which is preliminary data.</text>
</comment>
<gene>
    <name evidence="3" type="ORF">Poly21_04160</name>
</gene>
<keyword evidence="1" id="KW-1133">Transmembrane helix</keyword>
<accession>A0A5C6C3S4</accession>
<keyword evidence="4" id="KW-1185">Reference proteome</keyword>